<dbReference type="Proteomes" id="UP000002424">
    <property type="component" value="Chromosome"/>
</dbReference>
<dbReference type="AlphaFoldDB" id="C1DLR9"/>
<dbReference type="EMBL" id="CP001157">
    <property type="protein sequence ID" value="ACO77017.1"/>
    <property type="molecule type" value="Genomic_DNA"/>
</dbReference>
<keyword evidence="2" id="KW-1185">Reference proteome</keyword>
<dbReference type="HOGENOM" id="CLU_3284204_0_0_6"/>
<gene>
    <name evidence="1" type="ordered locus">Avin_07710</name>
</gene>
<evidence type="ECO:0000313" key="1">
    <source>
        <dbReference type="EMBL" id="ACO77017.1"/>
    </source>
</evidence>
<protein>
    <submittedName>
        <fullName evidence="1">Uncharacterized protein</fullName>
    </submittedName>
</protein>
<evidence type="ECO:0000313" key="2">
    <source>
        <dbReference type="Proteomes" id="UP000002424"/>
    </source>
</evidence>
<accession>C1DLR9</accession>
<sequence>MHGGDRRGLRRARNIAQKMSKRLSAIVGYVRVPTRPDRSG</sequence>
<organism evidence="1 2">
    <name type="scientific">Azotobacter vinelandii (strain DJ / ATCC BAA-1303)</name>
    <dbReference type="NCBI Taxonomy" id="322710"/>
    <lineage>
        <taxon>Bacteria</taxon>
        <taxon>Pseudomonadati</taxon>
        <taxon>Pseudomonadota</taxon>
        <taxon>Gammaproteobacteria</taxon>
        <taxon>Pseudomonadales</taxon>
        <taxon>Pseudomonadaceae</taxon>
        <taxon>Azotobacter</taxon>
    </lineage>
</organism>
<proteinExistence type="predicted"/>
<dbReference type="KEGG" id="avn:Avin_07710"/>
<reference evidence="1 2" key="1">
    <citation type="journal article" date="2009" name="J. Bacteriol.">
        <title>Genome sequence of Azotobacter vinelandii, an obligate aerobe specialized to support diverse anaerobic metabolic processes.</title>
        <authorList>
            <person name="Setubal J.C."/>
            <person name="dos Santos P."/>
            <person name="Goldman B.S."/>
            <person name="Ertesvag H."/>
            <person name="Espin G."/>
            <person name="Rubio L.M."/>
            <person name="Valla S."/>
            <person name="Almeida N.F."/>
            <person name="Balasubramanian D."/>
            <person name="Cromes L."/>
            <person name="Curatti L."/>
            <person name="Du Z."/>
            <person name="Godsy E."/>
            <person name="Goodner B."/>
            <person name="Hellner-Burris K."/>
            <person name="Hernandez J.A."/>
            <person name="Houmiel K."/>
            <person name="Imperial J."/>
            <person name="Kennedy C."/>
            <person name="Larson T.J."/>
            <person name="Latreille P."/>
            <person name="Ligon L.S."/>
            <person name="Lu J."/>
            <person name="Maerk M."/>
            <person name="Miller N.M."/>
            <person name="Norton S."/>
            <person name="O'Carroll I.P."/>
            <person name="Paulsen I."/>
            <person name="Raulfs E.C."/>
            <person name="Roemer R."/>
            <person name="Rosser J."/>
            <person name="Segura D."/>
            <person name="Slater S."/>
            <person name="Stricklin S.L."/>
            <person name="Studholme D.J."/>
            <person name="Sun J."/>
            <person name="Viana C.J."/>
            <person name="Wallin E."/>
            <person name="Wang B."/>
            <person name="Wheeler C."/>
            <person name="Zhu H."/>
            <person name="Dean D.R."/>
            <person name="Dixon R."/>
            <person name="Wood D."/>
        </authorList>
    </citation>
    <scope>NUCLEOTIDE SEQUENCE [LARGE SCALE GENOMIC DNA]</scope>
    <source>
        <strain evidence="2">DJ / ATCC BAA-1303</strain>
    </source>
</reference>
<name>C1DLR9_AZOVD</name>
<dbReference type="EnsemblBacteria" id="ACO77017">
    <property type="protein sequence ID" value="ACO77017"/>
    <property type="gene ID" value="Avin_07710"/>
</dbReference>